<dbReference type="AlphaFoldDB" id="A0A0C1EI70"/>
<gene>
    <name evidence="1" type="ORF">MCC93_11680</name>
</gene>
<dbReference type="Proteomes" id="UP000031390">
    <property type="component" value="Unassembled WGS sequence"/>
</dbReference>
<protein>
    <submittedName>
        <fullName evidence="1">Uncharacterized protein</fullName>
    </submittedName>
</protein>
<sequence>MFTVKYYIRTEADSLPIPDKPAQPIAVSVRAESGKVKQQNTIPIRPF</sequence>
<name>A0A0C1EI70_9NEIS</name>
<evidence type="ECO:0000313" key="1">
    <source>
        <dbReference type="EMBL" id="KIC08498.1"/>
    </source>
</evidence>
<comment type="caution">
    <text evidence="1">The sequence shown here is derived from an EMBL/GenBank/DDBJ whole genome shotgun (WGS) entry which is preliminary data.</text>
</comment>
<evidence type="ECO:0000313" key="2">
    <source>
        <dbReference type="Proteomes" id="UP000031390"/>
    </source>
</evidence>
<accession>A0A0C1EI70</accession>
<proteinExistence type="predicted"/>
<organism evidence="1 2">
    <name type="scientific">Morococcus cerebrosus</name>
    <dbReference type="NCBI Taxonomy" id="1056807"/>
    <lineage>
        <taxon>Bacteria</taxon>
        <taxon>Pseudomonadati</taxon>
        <taxon>Pseudomonadota</taxon>
        <taxon>Betaproteobacteria</taxon>
        <taxon>Neisseriales</taxon>
        <taxon>Neisseriaceae</taxon>
        <taxon>Morococcus</taxon>
    </lineage>
</organism>
<reference evidence="1 2" key="1">
    <citation type="submission" date="2014-12" db="EMBL/GenBank/DDBJ databases">
        <title>Genome sequence of Morococcus cerebrosus.</title>
        <authorList>
            <person name="Shin S.-K."/>
            <person name="Yi H."/>
        </authorList>
    </citation>
    <scope>NUCLEOTIDE SEQUENCE [LARGE SCALE GENOMIC DNA]</scope>
    <source>
        <strain evidence="1 2">CIP 81.93</strain>
    </source>
</reference>
<dbReference type="EMBL" id="JUFZ01000044">
    <property type="protein sequence ID" value="KIC08498.1"/>
    <property type="molecule type" value="Genomic_DNA"/>
</dbReference>